<dbReference type="AlphaFoldDB" id="A0A3E3HXZ9"/>
<name>A0A3E3HXZ9_9FIRM</name>
<keyword evidence="3" id="KW-0963">Cytoplasm</keyword>
<evidence type="ECO:0000256" key="8">
    <source>
        <dbReference type="ARBA" id="ARBA00023163"/>
    </source>
</evidence>
<keyword evidence="6" id="KW-0805">Transcription regulation</keyword>
<dbReference type="GeneID" id="97989675"/>
<proteinExistence type="predicted"/>
<keyword evidence="14" id="KW-1185">Reference proteome</keyword>
<comment type="function">
    <text evidence="9">May play the central regulatory role in sporulation. It may be an element of the effector pathway responsible for the activation of sporulation genes in response to nutritional stress. Spo0A may act in concert with spo0H (a sigma factor) to control the expression of some genes that are critical to the sporulation process.</text>
</comment>
<evidence type="ECO:0000256" key="9">
    <source>
        <dbReference type="ARBA" id="ARBA00024867"/>
    </source>
</evidence>
<dbReference type="Pfam" id="PF12833">
    <property type="entry name" value="HTH_18"/>
    <property type="match status" value="1"/>
</dbReference>
<feature type="domain" description="HTH araC/xylS-type" evidence="11">
    <location>
        <begin position="262"/>
        <end position="361"/>
    </location>
</feature>
<comment type="subcellular location">
    <subcellularLocation>
        <location evidence="1">Cytoplasm</location>
    </subcellularLocation>
</comment>
<feature type="modified residue" description="4-aspartylphosphate" evidence="10">
    <location>
        <position position="55"/>
    </location>
</feature>
<evidence type="ECO:0000256" key="3">
    <source>
        <dbReference type="ARBA" id="ARBA00022490"/>
    </source>
</evidence>
<feature type="domain" description="Response regulatory" evidence="12">
    <location>
        <begin position="3"/>
        <end position="120"/>
    </location>
</feature>
<evidence type="ECO:0000256" key="7">
    <source>
        <dbReference type="ARBA" id="ARBA00023125"/>
    </source>
</evidence>
<dbReference type="Pfam" id="PF00072">
    <property type="entry name" value="Response_reg"/>
    <property type="match status" value="1"/>
</dbReference>
<organism evidence="13 14">
    <name type="scientific">Eisenbergiella massiliensis</name>
    <dbReference type="NCBI Taxonomy" id="1720294"/>
    <lineage>
        <taxon>Bacteria</taxon>
        <taxon>Bacillati</taxon>
        <taxon>Bacillota</taxon>
        <taxon>Clostridia</taxon>
        <taxon>Lachnospirales</taxon>
        <taxon>Lachnospiraceae</taxon>
        <taxon>Eisenbergiella</taxon>
    </lineage>
</organism>
<evidence type="ECO:0000256" key="4">
    <source>
        <dbReference type="ARBA" id="ARBA00022553"/>
    </source>
</evidence>
<dbReference type="Gene3D" id="3.40.50.2300">
    <property type="match status" value="1"/>
</dbReference>
<dbReference type="InterPro" id="IPR009057">
    <property type="entry name" value="Homeodomain-like_sf"/>
</dbReference>
<dbReference type="SMART" id="SM00448">
    <property type="entry name" value="REC"/>
    <property type="match status" value="1"/>
</dbReference>
<dbReference type="Gene3D" id="1.10.10.60">
    <property type="entry name" value="Homeodomain-like"/>
    <property type="match status" value="2"/>
</dbReference>
<evidence type="ECO:0000256" key="10">
    <source>
        <dbReference type="PROSITE-ProRule" id="PRU00169"/>
    </source>
</evidence>
<dbReference type="InterPro" id="IPR018060">
    <property type="entry name" value="HTH_AraC"/>
</dbReference>
<dbReference type="SUPFAM" id="SSF46689">
    <property type="entry name" value="Homeodomain-like"/>
    <property type="match status" value="1"/>
</dbReference>
<evidence type="ECO:0000256" key="5">
    <source>
        <dbReference type="ARBA" id="ARBA00023012"/>
    </source>
</evidence>
<evidence type="ECO:0000313" key="14">
    <source>
        <dbReference type="Proteomes" id="UP000260812"/>
    </source>
</evidence>
<dbReference type="CDD" id="cd17536">
    <property type="entry name" value="REC_YesN-like"/>
    <property type="match status" value="1"/>
</dbReference>
<reference evidence="13 14" key="1">
    <citation type="submission" date="2018-08" db="EMBL/GenBank/DDBJ databases">
        <title>A genome reference for cultivated species of the human gut microbiota.</title>
        <authorList>
            <person name="Zou Y."/>
            <person name="Xue W."/>
            <person name="Luo G."/>
        </authorList>
    </citation>
    <scope>NUCLEOTIDE SEQUENCE [LARGE SCALE GENOMIC DNA]</scope>
    <source>
        <strain evidence="13 14">TF05-5AC</strain>
    </source>
</reference>
<gene>
    <name evidence="13" type="ORF">DXC51_23145</name>
</gene>
<dbReference type="PROSITE" id="PS01124">
    <property type="entry name" value="HTH_ARAC_FAMILY_2"/>
    <property type="match status" value="1"/>
</dbReference>
<evidence type="ECO:0000313" key="13">
    <source>
        <dbReference type="EMBL" id="RGE56692.1"/>
    </source>
</evidence>
<dbReference type="InterPro" id="IPR051552">
    <property type="entry name" value="HptR"/>
</dbReference>
<dbReference type="GO" id="GO:0043565">
    <property type="term" value="F:sequence-specific DNA binding"/>
    <property type="evidence" value="ECO:0007669"/>
    <property type="project" value="InterPro"/>
</dbReference>
<evidence type="ECO:0000259" key="12">
    <source>
        <dbReference type="PROSITE" id="PS50110"/>
    </source>
</evidence>
<dbReference type="PANTHER" id="PTHR42713">
    <property type="entry name" value="HISTIDINE KINASE-RELATED"/>
    <property type="match status" value="1"/>
</dbReference>
<dbReference type="InterPro" id="IPR018062">
    <property type="entry name" value="HTH_AraC-typ_CS"/>
</dbReference>
<evidence type="ECO:0000259" key="11">
    <source>
        <dbReference type="PROSITE" id="PS01124"/>
    </source>
</evidence>
<keyword evidence="4 10" id="KW-0597">Phosphoprotein</keyword>
<dbReference type="GO" id="GO:0003700">
    <property type="term" value="F:DNA-binding transcription factor activity"/>
    <property type="evidence" value="ECO:0007669"/>
    <property type="project" value="InterPro"/>
</dbReference>
<dbReference type="PROSITE" id="PS50110">
    <property type="entry name" value="RESPONSE_REGULATORY"/>
    <property type="match status" value="1"/>
</dbReference>
<keyword evidence="5" id="KW-0902">Two-component regulatory system</keyword>
<dbReference type="RefSeq" id="WP_117545512.1">
    <property type="nucleotide sequence ID" value="NZ_QVLV01000022.1"/>
</dbReference>
<dbReference type="SMART" id="SM00342">
    <property type="entry name" value="HTH_ARAC"/>
    <property type="match status" value="1"/>
</dbReference>
<dbReference type="InterPro" id="IPR001789">
    <property type="entry name" value="Sig_transdc_resp-reg_receiver"/>
</dbReference>
<sequence>MISVLIVDDEKLVRDTLANYINWGELGADAVYLAENGVCALELAEKVQPSIVITDIKMPHMGGMEFAQFIREQFPGSRLVFLSGYTDKEYLKGAIHLHADGYIEKPLDLPEISSMVRQLVCLCLREEAQKNPELFFYHGDTKAALLNKEVFTLTKTDLSQIRALLGTNDETALLLALHSLCARIRRCEGTPPDYVRNVYSQLGLLLESAAEFHGAAKAQAAGGAFVYMTAQMECLKDLENELLRIAELLYEEIRERDFDPVSQVNGYIQAHFTESTVTVDGIARDLNFNTSYLCAVYKKKTGQTINAALTKARIERACELLKEPARKLYEVGACVGYTNGKYFTRVFTKETGISPREYRERHHEAK</sequence>
<keyword evidence="8" id="KW-0804">Transcription</keyword>
<protein>
    <recommendedName>
        <fullName evidence="2">Stage 0 sporulation protein A homolog</fullName>
    </recommendedName>
</protein>
<evidence type="ECO:0000256" key="2">
    <source>
        <dbReference type="ARBA" id="ARBA00018672"/>
    </source>
</evidence>
<dbReference type="Proteomes" id="UP000260812">
    <property type="component" value="Unassembled WGS sequence"/>
</dbReference>
<dbReference type="EMBL" id="QVLV01000022">
    <property type="protein sequence ID" value="RGE56692.1"/>
    <property type="molecule type" value="Genomic_DNA"/>
</dbReference>
<dbReference type="PANTHER" id="PTHR42713:SF3">
    <property type="entry name" value="TRANSCRIPTIONAL REGULATORY PROTEIN HPTR"/>
    <property type="match status" value="1"/>
</dbReference>
<dbReference type="PROSITE" id="PS00041">
    <property type="entry name" value="HTH_ARAC_FAMILY_1"/>
    <property type="match status" value="1"/>
</dbReference>
<evidence type="ECO:0000256" key="6">
    <source>
        <dbReference type="ARBA" id="ARBA00023015"/>
    </source>
</evidence>
<dbReference type="SUPFAM" id="SSF52172">
    <property type="entry name" value="CheY-like"/>
    <property type="match status" value="1"/>
</dbReference>
<comment type="caution">
    <text evidence="13">The sequence shown here is derived from an EMBL/GenBank/DDBJ whole genome shotgun (WGS) entry which is preliminary data.</text>
</comment>
<accession>A0A3E3HXZ9</accession>
<evidence type="ECO:0000256" key="1">
    <source>
        <dbReference type="ARBA" id="ARBA00004496"/>
    </source>
</evidence>
<dbReference type="InterPro" id="IPR011006">
    <property type="entry name" value="CheY-like_superfamily"/>
</dbReference>
<dbReference type="GO" id="GO:0000160">
    <property type="term" value="P:phosphorelay signal transduction system"/>
    <property type="evidence" value="ECO:0007669"/>
    <property type="project" value="UniProtKB-KW"/>
</dbReference>
<dbReference type="GO" id="GO:0005737">
    <property type="term" value="C:cytoplasm"/>
    <property type="evidence" value="ECO:0007669"/>
    <property type="project" value="UniProtKB-SubCell"/>
</dbReference>
<keyword evidence="7" id="KW-0238">DNA-binding</keyword>